<name>A0AAV7L3M9_PLEWA</name>
<dbReference type="EMBL" id="JANPWB010000016">
    <property type="protein sequence ID" value="KAJ1085688.1"/>
    <property type="molecule type" value="Genomic_DNA"/>
</dbReference>
<comment type="caution">
    <text evidence="1">The sequence shown here is derived from an EMBL/GenBank/DDBJ whole genome shotgun (WGS) entry which is preliminary data.</text>
</comment>
<dbReference type="Proteomes" id="UP001066276">
    <property type="component" value="Chromosome 12"/>
</dbReference>
<organism evidence="1 2">
    <name type="scientific">Pleurodeles waltl</name>
    <name type="common">Iberian ribbed newt</name>
    <dbReference type="NCBI Taxonomy" id="8319"/>
    <lineage>
        <taxon>Eukaryota</taxon>
        <taxon>Metazoa</taxon>
        <taxon>Chordata</taxon>
        <taxon>Craniata</taxon>
        <taxon>Vertebrata</taxon>
        <taxon>Euteleostomi</taxon>
        <taxon>Amphibia</taxon>
        <taxon>Batrachia</taxon>
        <taxon>Caudata</taxon>
        <taxon>Salamandroidea</taxon>
        <taxon>Salamandridae</taxon>
        <taxon>Pleurodelinae</taxon>
        <taxon>Pleurodeles</taxon>
    </lineage>
</organism>
<sequence>MHSAVVRLGAVSRVRDGAGGCECVLLSTRIRSRVTDKRCLSAPAPACVQDLWAQERRVNRAHLKDECVRNALRGRSPLD</sequence>
<gene>
    <name evidence="1" type="ORF">NDU88_005814</name>
</gene>
<evidence type="ECO:0000313" key="2">
    <source>
        <dbReference type="Proteomes" id="UP001066276"/>
    </source>
</evidence>
<evidence type="ECO:0000313" key="1">
    <source>
        <dbReference type="EMBL" id="KAJ1085688.1"/>
    </source>
</evidence>
<protein>
    <submittedName>
        <fullName evidence="1">Uncharacterized protein</fullName>
    </submittedName>
</protein>
<reference evidence="1" key="1">
    <citation type="journal article" date="2022" name="bioRxiv">
        <title>Sequencing and chromosome-scale assembly of the giantPleurodeles waltlgenome.</title>
        <authorList>
            <person name="Brown T."/>
            <person name="Elewa A."/>
            <person name="Iarovenko S."/>
            <person name="Subramanian E."/>
            <person name="Araus A.J."/>
            <person name="Petzold A."/>
            <person name="Susuki M."/>
            <person name="Suzuki K.-i.T."/>
            <person name="Hayashi T."/>
            <person name="Toyoda A."/>
            <person name="Oliveira C."/>
            <person name="Osipova E."/>
            <person name="Leigh N.D."/>
            <person name="Simon A."/>
            <person name="Yun M.H."/>
        </authorList>
    </citation>
    <scope>NUCLEOTIDE SEQUENCE</scope>
    <source>
        <strain evidence="1">20211129_DDA</strain>
        <tissue evidence="1">Liver</tissue>
    </source>
</reference>
<accession>A0AAV7L3M9</accession>
<dbReference type="AlphaFoldDB" id="A0AAV7L3M9"/>
<proteinExistence type="predicted"/>
<keyword evidence="2" id="KW-1185">Reference proteome</keyword>